<dbReference type="NCBIfam" id="NF033707">
    <property type="entry name" value="T9SS_sortase"/>
    <property type="match status" value="1"/>
</dbReference>
<dbReference type="Pfam" id="PF01364">
    <property type="entry name" value="Peptidase_C25"/>
    <property type="match status" value="1"/>
</dbReference>
<dbReference type="EMBL" id="JABAIL010000001">
    <property type="protein sequence ID" value="NLR89683.1"/>
    <property type="molecule type" value="Genomic_DNA"/>
</dbReference>
<dbReference type="GO" id="GO:0006508">
    <property type="term" value="P:proteolysis"/>
    <property type="evidence" value="ECO:0007669"/>
    <property type="project" value="InterPro"/>
</dbReference>
<dbReference type="Gene3D" id="3.40.50.1460">
    <property type="match status" value="1"/>
</dbReference>
<dbReference type="SUPFAM" id="SSF52129">
    <property type="entry name" value="Caspase-like"/>
    <property type="match status" value="1"/>
</dbReference>
<name>A0A7X8SGA7_9BACT</name>
<organism evidence="3 4">
    <name type="scientific">Flammeovirga agarivorans</name>
    <dbReference type="NCBI Taxonomy" id="2726742"/>
    <lineage>
        <taxon>Bacteria</taxon>
        <taxon>Pseudomonadati</taxon>
        <taxon>Bacteroidota</taxon>
        <taxon>Cytophagia</taxon>
        <taxon>Cytophagales</taxon>
        <taxon>Flammeovirgaceae</taxon>
        <taxon>Flammeovirga</taxon>
    </lineage>
</organism>
<dbReference type="CDD" id="cd02258">
    <property type="entry name" value="Peptidase_C25_N"/>
    <property type="match status" value="1"/>
</dbReference>
<proteinExistence type="predicted"/>
<evidence type="ECO:0000313" key="3">
    <source>
        <dbReference type="EMBL" id="NLR89683.1"/>
    </source>
</evidence>
<dbReference type="RefSeq" id="WP_168880370.1">
    <property type="nucleotide sequence ID" value="NZ_JABAIL010000001.1"/>
</dbReference>
<dbReference type="InterPro" id="IPR001769">
    <property type="entry name" value="Gingipain"/>
</dbReference>
<reference evidence="3 4" key="1">
    <citation type="submission" date="2020-04" db="EMBL/GenBank/DDBJ databases">
        <title>Flammeovirga sp. SR4, a novel species isolated from seawater.</title>
        <authorList>
            <person name="Wang X."/>
        </authorList>
    </citation>
    <scope>NUCLEOTIDE SEQUENCE [LARGE SCALE GENOMIC DNA]</scope>
    <source>
        <strain evidence="3 4">SR4</strain>
    </source>
</reference>
<evidence type="ECO:0000313" key="4">
    <source>
        <dbReference type="Proteomes" id="UP000585050"/>
    </source>
</evidence>
<gene>
    <name evidence="3" type="primary">porU</name>
    <name evidence="3" type="ORF">HGP29_00630</name>
</gene>
<keyword evidence="4" id="KW-1185">Reference proteome</keyword>
<feature type="domain" description="Gingipain" evidence="2">
    <location>
        <begin position="402"/>
        <end position="774"/>
    </location>
</feature>
<sequence>MTYFKFNIYYLIHLVFFFTISSTCFGQGPLSSGKVYKIKVDKSGVYKLDATVFNELGIDYTTINPQNISVFGFGYGMMPQPNAIDRPSTLLETPIQFVGQNSSSFSENDYFLFYADGPDKVIFDQENEFVDYELNLYDTDNYYFIKVGSELGARINIEDASVSNPSNFSKLIEVVHHEEELVKGLSEPSGRFWFGESFISTTDRTIEVPILSSTSSTKLKLKPGVMAKSRAESTFSFTISGSQRGEVNVPAAPDFNSYRYGNQGHMVNTMFDQFTVSSLGAAINVDISYSKPISDSEGYLDYLTFNVERALQKTSGGIVLHGFLGSTEDGASIENPNNLSVWNISHTDQIKELTTTSGRVYLPTDEDNFSVIAFDKNDVLLPIAEGEISNQDLRNLNTPHLIIITAPQYLSESQKFADHRKSHSNIDVTVVTIDEVYNEFSSGRQDVTAIRDFARHLYLSNPEKLKYLLLIGQGSYDYKDIKTEGGSQVAIYESRDVLMRTRTFSSDDYFGFFDEDEGFWGENIDGQVDNDDLEIGIGRLPVKNSEHAETMINKIIYYDTATQNLNQWKKSVLFVADDGDNNTHQRDANDLAVYVEENNPDFNSERLYIDNQPKETSPTGAVSPETNELLVDWIENKEVLIVNYSGHGSVSKWADEDIFNIPTIADLSNNAVLPLFFTATCEFGRYDNPAITSGAERLVFLENAGAIAMMTTTRPVYASSNFKINKAFYENVFQKESDGTFQSLGEVFRLTKNQSLSGVNNRNFALLGDPSLELSLPSREVSITSLNGESLTGEDTISALDRVSISGEVTLNGQKDESFKGEVYLTMYEKPVTSSTRGNDGEETVFQYQERKFQLYRGVTNIENGTFNTNFVVPKDIRYSFGNAKFSFYAINDETNDALGSNVDIILGGTSKDPVIDDTPPSIQLMMNGVENTTNVYPDCFVQGLLNDESGINLSGLGVGHDLLLQLDGGDTSWVVNDYVQPLNDGNNTYSFVFPLNDLEVGEHTLTLEAWDVLNNRSEATITFYVSPVEAIEVESFIAYPNPVYDDFTLSFMHNIEGQNINVITNIIDMTGKVVISSENEFESVDNSIQLYYNGLKSQYGLYPGVYVVQSIINCKDLNLNTVKTTRIILN</sequence>
<dbReference type="InterPro" id="IPR029031">
    <property type="entry name" value="Gingipain_N_sf"/>
</dbReference>
<dbReference type="GO" id="GO:0008234">
    <property type="term" value="F:cysteine-type peptidase activity"/>
    <property type="evidence" value="ECO:0007669"/>
    <property type="project" value="InterPro"/>
</dbReference>
<dbReference type="InterPro" id="IPR029030">
    <property type="entry name" value="Caspase-like_dom_sf"/>
</dbReference>
<dbReference type="Proteomes" id="UP000585050">
    <property type="component" value="Unassembled WGS sequence"/>
</dbReference>
<accession>A0A7X8SGA7</accession>
<keyword evidence="1" id="KW-0732">Signal</keyword>
<evidence type="ECO:0000256" key="1">
    <source>
        <dbReference type="ARBA" id="ARBA00022729"/>
    </source>
</evidence>
<dbReference type="AlphaFoldDB" id="A0A7X8SGA7"/>
<dbReference type="Gene3D" id="3.40.50.10390">
    <property type="entry name" value="Gingipain r, domain 1"/>
    <property type="match status" value="1"/>
</dbReference>
<protein>
    <submittedName>
        <fullName evidence="3">Type IX secretion system sortase PorU</fullName>
    </submittedName>
</protein>
<evidence type="ECO:0000259" key="2">
    <source>
        <dbReference type="Pfam" id="PF01364"/>
    </source>
</evidence>
<comment type="caution">
    <text evidence="3">The sequence shown here is derived from an EMBL/GenBank/DDBJ whole genome shotgun (WGS) entry which is preliminary data.</text>
</comment>